<reference evidence="1" key="1">
    <citation type="submission" date="2023-07" db="EMBL/GenBank/DDBJ databases">
        <title>Murine gut Bacillus species.</title>
        <authorList>
            <person name="Gutman E."/>
            <person name="Hashuel R."/>
            <person name="Litvak Y."/>
        </authorList>
    </citation>
    <scope>NUCLEOTIDE SEQUENCE</scope>
    <source>
        <strain evidence="1">RU283</strain>
    </source>
</reference>
<name>A0AA90NV23_9BACI</name>
<dbReference type="Proteomes" id="UP001178277">
    <property type="component" value="Unassembled WGS sequence"/>
</dbReference>
<sequence length="60" mass="6648">MLAIVEDSVGRISNSIQEETRSIESINQQKEMVIKVIEEITFGSQQTAASSEEVTSSMEE</sequence>
<dbReference type="AlphaFoldDB" id="A0AA90NV23"/>
<dbReference type="RefSeq" id="WP_305161893.1">
    <property type="nucleotide sequence ID" value="NZ_JAUUTP010000027.1"/>
</dbReference>
<protein>
    <recommendedName>
        <fullName evidence="3">Methyl-accepting chemotaxis protein</fullName>
    </recommendedName>
</protein>
<organism evidence="1 2">
    <name type="scientific">Peribacillus simplex</name>
    <dbReference type="NCBI Taxonomy" id="1478"/>
    <lineage>
        <taxon>Bacteria</taxon>
        <taxon>Bacillati</taxon>
        <taxon>Bacillota</taxon>
        <taxon>Bacilli</taxon>
        <taxon>Bacillales</taxon>
        <taxon>Bacillaceae</taxon>
        <taxon>Peribacillus</taxon>
    </lineage>
</organism>
<accession>A0AA90NV23</accession>
<gene>
    <name evidence="1" type="ORF">Q8G35_20780</name>
</gene>
<evidence type="ECO:0000313" key="2">
    <source>
        <dbReference type="Proteomes" id="UP001178277"/>
    </source>
</evidence>
<proteinExistence type="predicted"/>
<evidence type="ECO:0008006" key="3">
    <source>
        <dbReference type="Google" id="ProtNLM"/>
    </source>
</evidence>
<evidence type="ECO:0000313" key="1">
    <source>
        <dbReference type="EMBL" id="MDP1420745.1"/>
    </source>
</evidence>
<comment type="caution">
    <text evidence="1">The sequence shown here is derived from an EMBL/GenBank/DDBJ whole genome shotgun (WGS) entry which is preliminary data.</text>
</comment>
<dbReference type="EMBL" id="JAUUTP010000027">
    <property type="protein sequence ID" value="MDP1420745.1"/>
    <property type="molecule type" value="Genomic_DNA"/>
</dbReference>